<name>A0ABN0VC04_9ACTN</name>
<keyword evidence="4" id="KW-1185">Reference proteome</keyword>
<feature type="coiled-coil region" evidence="1">
    <location>
        <begin position="259"/>
        <end position="357"/>
    </location>
</feature>
<evidence type="ECO:0000313" key="3">
    <source>
        <dbReference type="EMBL" id="GAA0286092.1"/>
    </source>
</evidence>
<gene>
    <name evidence="3" type="ORF">GCM10010302_25460</name>
</gene>
<keyword evidence="1" id="KW-0175">Coiled coil</keyword>
<evidence type="ECO:0000259" key="2">
    <source>
        <dbReference type="Pfam" id="PF06054"/>
    </source>
</evidence>
<protein>
    <recommendedName>
        <fullName evidence="2">Competence protein CoiA nuclease-like domain-containing protein</fullName>
    </recommendedName>
</protein>
<feature type="domain" description="Competence protein CoiA nuclease-like" evidence="2">
    <location>
        <begin position="73"/>
        <end position="155"/>
    </location>
</feature>
<accession>A0ABN0VC04</accession>
<organism evidence="3 4">
    <name type="scientific">Streptomyces polychromogenes</name>
    <dbReference type="NCBI Taxonomy" id="67342"/>
    <lineage>
        <taxon>Bacteria</taxon>
        <taxon>Bacillati</taxon>
        <taxon>Actinomycetota</taxon>
        <taxon>Actinomycetes</taxon>
        <taxon>Kitasatosporales</taxon>
        <taxon>Streptomycetaceae</taxon>
        <taxon>Streptomyces</taxon>
    </lineage>
</organism>
<comment type="caution">
    <text evidence="3">The sequence shown here is derived from an EMBL/GenBank/DDBJ whole genome shotgun (WGS) entry which is preliminary data.</text>
</comment>
<evidence type="ECO:0000256" key="1">
    <source>
        <dbReference type="SAM" id="Coils"/>
    </source>
</evidence>
<sequence length="468" mass="53145">MPYTAVHAVLGRLYAGLPDLGCGIVWEDVHRVRPRAPLSCPDCQGAMSAVLRGGTRFFAHHGKRPDDCPLENESFEHHMTKLALLGAIRDAGWHAELEVSAPDKSWRADVMATSPDGSRRMAWEAQLSPITVPDIQARTDRYAEAGIRVCWVSPHEKSPKWIDEVPAVRAQPPEAGGAWAVDDGIAAFDWSFGAWGVRTTPLPVFVRWALEGQVEPVVSLRRYHRVKRRVGGRLWVLRRGMWWTSAKSARLQAEHDVMRQRQEERKRVAEEARLAAEAEAEQVRLEEAAREEARRLEKLEESNRRARELSEARHARWLEERAEQVARRNRKLAEAEERRLREEAEEAERVLRAEEASRAWWSLLSGAQVRELFEAVAAWARQEHKVQLRIPDGLYPEPRYGHGAPLFRLDGYLYGVARPCPGLLVPSNGVGQLTVFVRNKTEAKLLAGVKCKELVVFDLPEHEQLLFG</sequence>
<dbReference type="InterPro" id="IPR010330">
    <property type="entry name" value="CoiA_nuc"/>
</dbReference>
<dbReference type="Proteomes" id="UP001501867">
    <property type="component" value="Unassembled WGS sequence"/>
</dbReference>
<dbReference type="Pfam" id="PF06054">
    <property type="entry name" value="CoiA_nuc"/>
    <property type="match status" value="1"/>
</dbReference>
<dbReference type="EMBL" id="BAAABV010000015">
    <property type="protein sequence ID" value="GAA0286092.1"/>
    <property type="molecule type" value="Genomic_DNA"/>
</dbReference>
<evidence type="ECO:0000313" key="4">
    <source>
        <dbReference type="Proteomes" id="UP001501867"/>
    </source>
</evidence>
<proteinExistence type="predicted"/>
<reference evidence="3 4" key="1">
    <citation type="journal article" date="2019" name="Int. J. Syst. Evol. Microbiol.">
        <title>The Global Catalogue of Microorganisms (GCM) 10K type strain sequencing project: providing services to taxonomists for standard genome sequencing and annotation.</title>
        <authorList>
            <consortium name="The Broad Institute Genomics Platform"/>
            <consortium name="The Broad Institute Genome Sequencing Center for Infectious Disease"/>
            <person name="Wu L."/>
            <person name="Ma J."/>
        </authorList>
    </citation>
    <scope>NUCLEOTIDE SEQUENCE [LARGE SCALE GENOMIC DNA]</scope>
    <source>
        <strain evidence="3 4">JCM 4505</strain>
    </source>
</reference>